<proteinExistence type="predicted"/>
<dbReference type="InterPro" id="IPR036388">
    <property type="entry name" value="WH-like_DNA-bd_sf"/>
</dbReference>
<accession>A0A7X9NMZ5</accession>
<comment type="caution">
    <text evidence="2">The sequence shown here is derived from an EMBL/GenBank/DDBJ whole genome shotgun (WGS) entry which is preliminary data.</text>
</comment>
<dbReference type="SUPFAM" id="SSF46785">
    <property type="entry name" value="Winged helix' DNA-binding domain"/>
    <property type="match status" value="1"/>
</dbReference>
<name>A0A7X9NMZ5_9ENTE</name>
<reference evidence="2 3" key="1">
    <citation type="submission" date="2020-04" db="EMBL/GenBank/DDBJ databases">
        <authorList>
            <person name="Hitch T.C.A."/>
            <person name="Wylensek D."/>
            <person name="Clavel T."/>
        </authorList>
    </citation>
    <scope>NUCLEOTIDE SEQUENCE [LARGE SCALE GENOMIC DNA]</scope>
    <source>
        <strain evidence="2 3">WCA-380-WT-3C</strain>
    </source>
</reference>
<evidence type="ECO:0000256" key="1">
    <source>
        <dbReference type="SAM" id="MobiDB-lite"/>
    </source>
</evidence>
<gene>
    <name evidence="2" type="ORF">HF857_08910</name>
</gene>
<dbReference type="Gene3D" id="1.10.10.10">
    <property type="entry name" value="Winged helix-like DNA-binding domain superfamily/Winged helix DNA-binding domain"/>
    <property type="match status" value="1"/>
</dbReference>
<protein>
    <submittedName>
        <fullName evidence="2">DeoR family transcriptional regulator</fullName>
    </submittedName>
</protein>
<dbReference type="EMBL" id="JABAFV010000015">
    <property type="protein sequence ID" value="NME50333.1"/>
    <property type="molecule type" value="Genomic_DNA"/>
</dbReference>
<dbReference type="Proteomes" id="UP000588071">
    <property type="component" value="Unassembled WGS sequence"/>
</dbReference>
<sequence>MSTVREAYDVLEDGDKKPINPEKADKKPIKIHQLTVEQERIAQIIDYINVHGEITNREARELLGLADSTTKRFLRKMVAQSLLVVEGTCKTTRYRLA</sequence>
<dbReference type="InterPro" id="IPR036390">
    <property type="entry name" value="WH_DNA-bd_sf"/>
</dbReference>
<organism evidence="2 3">
    <name type="scientific">Enterococcus cecorum</name>
    <dbReference type="NCBI Taxonomy" id="44008"/>
    <lineage>
        <taxon>Bacteria</taxon>
        <taxon>Bacillati</taxon>
        <taxon>Bacillota</taxon>
        <taxon>Bacilli</taxon>
        <taxon>Lactobacillales</taxon>
        <taxon>Enterococcaceae</taxon>
        <taxon>Enterococcus</taxon>
    </lineage>
</organism>
<dbReference type="RefSeq" id="WP_168931462.1">
    <property type="nucleotide sequence ID" value="NZ_JABAFV010000015.1"/>
</dbReference>
<dbReference type="AlphaFoldDB" id="A0A7X9NMZ5"/>
<feature type="region of interest" description="Disordered" evidence="1">
    <location>
        <begin position="1"/>
        <end position="23"/>
    </location>
</feature>
<evidence type="ECO:0000313" key="3">
    <source>
        <dbReference type="Proteomes" id="UP000588071"/>
    </source>
</evidence>
<evidence type="ECO:0000313" key="2">
    <source>
        <dbReference type="EMBL" id="NME50333.1"/>
    </source>
</evidence>
<feature type="compositionally biased region" description="Basic and acidic residues" evidence="1">
    <location>
        <begin position="13"/>
        <end position="23"/>
    </location>
</feature>